<dbReference type="CDD" id="cd02953">
    <property type="entry name" value="DsbDgamma"/>
    <property type="match status" value="1"/>
</dbReference>
<dbReference type="InterPro" id="IPR022910">
    <property type="entry name" value="Thiol_diS_interchange_DbsD"/>
</dbReference>
<dbReference type="Pfam" id="PF11412">
    <property type="entry name" value="DsbD_N"/>
    <property type="match status" value="1"/>
</dbReference>
<dbReference type="InterPro" id="IPR036249">
    <property type="entry name" value="Thioredoxin-like_sf"/>
</dbReference>
<sequence length="618" mass="66882">MTLIRSLFITLFLMLSVATPAQAGLGDTFRDLGSTLGLGSSQPEFLDPEDAFFYSAEIIDSHTIRANFDIVDDYYLYKDKFEFTIEDAEGITIVSAIGSKGKEKDDEFFGLMEVYYGKASFTINLQHTLQNETSITLVARYQGCADAGLCYPPVSSRIDLLLPASDGTTPDRVTSPLNNSAPLLSEQDQLANDLANSSVWLTIATFFGLGLLLAFTPCVFPMIPILSSIIVGQGEQITTRRAFTLSLVYVLAMALTYTIAGVFAGMFGENLQIMLQNVWVLGSFSIVFIALAMSMFGFYELQLPNALQSKISEMSSSQQKGTLVGTAIMGFLSALIVGPCVAPPLAGALIYIGQSGDALLGGMALFALSMGMGIPLLAIGASAGKLLPRAGDWMNNIKAVFGVMLLAVAIWMLERIIPASTTLALWAVLLIGSSIYLGALEPVGISGSGWKKLWKGLGLILLIYGSLLLIGAASGAKDPLQPLQGISLTASGSSSQSDKLSFKIVKSEEDLQRELAFAKQNNQPVMLDFYADWCISCKEMERYTFSDPQVKAALSGFHLLKADVTANDADDKALLRRFELIGPPSIIFYDRNGQEQRNLRLVGFMEATSFRQHAELVR</sequence>
<keyword evidence="10" id="KW-0249">Electron transport</keyword>
<feature type="domain" description="Thioredoxin" evidence="21">
    <location>
        <begin position="477"/>
        <end position="618"/>
    </location>
</feature>
<feature type="transmembrane region" description="Helical" evidence="20">
    <location>
        <begin position="457"/>
        <end position="476"/>
    </location>
</feature>
<comment type="catalytic activity">
    <reaction evidence="19">
        <text>[protein]-dithiol + NADP(+) = [protein]-disulfide + NADPH + H(+)</text>
        <dbReference type="Rhea" id="RHEA:18753"/>
        <dbReference type="Rhea" id="RHEA-COMP:10593"/>
        <dbReference type="Rhea" id="RHEA-COMP:10594"/>
        <dbReference type="ChEBI" id="CHEBI:15378"/>
        <dbReference type="ChEBI" id="CHEBI:29950"/>
        <dbReference type="ChEBI" id="CHEBI:50058"/>
        <dbReference type="ChEBI" id="CHEBI:57783"/>
        <dbReference type="ChEBI" id="CHEBI:58349"/>
        <dbReference type="EC" id="1.8.1.8"/>
    </reaction>
</comment>
<organism evidence="22">
    <name type="scientific">hydrothermal vent metagenome</name>
    <dbReference type="NCBI Taxonomy" id="652676"/>
    <lineage>
        <taxon>unclassified sequences</taxon>
        <taxon>metagenomes</taxon>
        <taxon>ecological metagenomes</taxon>
    </lineage>
</organism>
<dbReference type="SUPFAM" id="SSF74863">
    <property type="entry name" value="Thiol:disulfide interchange protein DsbD, N-terminal domain (DsbD-alpha)"/>
    <property type="match status" value="1"/>
</dbReference>
<keyword evidence="14 20" id="KW-0472">Membrane</keyword>
<dbReference type="PANTHER" id="PTHR32234">
    <property type="entry name" value="THIOL:DISULFIDE INTERCHANGE PROTEIN DSBD"/>
    <property type="match status" value="1"/>
</dbReference>
<dbReference type="AlphaFoldDB" id="A0A3B0Z8D7"/>
<dbReference type="PANTHER" id="PTHR32234:SF0">
    <property type="entry name" value="THIOL:DISULFIDE INTERCHANGE PROTEIN DSBD"/>
    <property type="match status" value="1"/>
</dbReference>
<accession>A0A3B0Z8D7</accession>
<evidence type="ECO:0000256" key="16">
    <source>
        <dbReference type="ARBA" id="ARBA00023284"/>
    </source>
</evidence>
<comment type="catalytic activity">
    <reaction evidence="18">
        <text>[protein]-dithiol + NAD(+) = [protein]-disulfide + NADH + H(+)</text>
        <dbReference type="Rhea" id="RHEA:18749"/>
        <dbReference type="Rhea" id="RHEA-COMP:10593"/>
        <dbReference type="Rhea" id="RHEA-COMP:10594"/>
        <dbReference type="ChEBI" id="CHEBI:15378"/>
        <dbReference type="ChEBI" id="CHEBI:29950"/>
        <dbReference type="ChEBI" id="CHEBI:50058"/>
        <dbReference type="ChEBI" id="CHEBI:57540"/>
        <dbReference type="ChEBI" id="CHEBI:57945"/>
        <dbReference type="EC" id="1.8.1.8"/>
    </reaction>
</comment>
<evidence type="ECO:0000256" key="15">
    <source>
        <dbReference type="ARBA" id="ARBA00023157"/>
    </source>
</evidence>
<dbReference type="InterPro" id="IPR036929">
    <property type="entry name" value="DsbDN_sf"/>
</dbReference>
<dbReference type="Pfam" id="PF13899">
    <property type="entry name" value="Thioredoxin_7"/>
    <property type="match status" value="1"/>
</dbReference>
<dbReference type="Gene3D" id="2.60.40.1250">
    <property type="entry name" value="Thiol:disulfide interchange protein DsbD, N-terminal domain"/>
    <property type="match status" value="1"/>
</dbReference>
<evidence type="ECO:0000256" key="17">
    <source>
        <dbReference type="ARBA" id="ARBA00032465"/>
    </source>
</evidence>
<evidence type="ECO:0000256" key="12">
    <source>
        <dbReference type="ARBA" id="ARBA00023002"/>
    </source>
</evidence>
<dbReference type="GO" id="GO:0005886">
    <property type="term" value="C:plasma membrane"/>
    <property type="evidence" value="ECO:0007669"/>
    <property type="project" value="UniProtKB-SubCell"/>
</dbReference>
<evidence type="ECO:0000256" key="10">
    <source>
        <dbReference type="ARBA" id="ARBA00022982"/>
    </source>
</evidence>
<gene>
    <name evidence="22" type="ORF">MNBD_GAMMA18-1649</name>
</gene>
<dbReference type="NCBIfam" id="NF001419">
    <property type="entry name" value="PRK00293.1"/>
    <property type="match status" value="1"/>
</dbReference>
<reference evidence="22" key="1">
    <citation type="submission" date="2018-06" db="EMBL/GenBank/DDBJ databases">
        <authorList>
            <person name="Zhirakovskaya E."/>
        </authorList>
    </citation>
    <scope>NUCLEOTIDE SEQUENCE</scope>
</reference>
<dbReference type="InterPro" id="IPR035671">
    <property type="entry name" value="DsbD_gamma"/>
</dbReference>
<dbReference type="GO" id="GO:0047134">
    <property type="term" value="F:protein-disulfide reductase [NAD(P)H] activity"/>
    <property type="evidence" value="ECO:0007669"/>
    <property type="project" value="UniProtKB-EC"/>
</dbReference>
<dbReference type="EC" id="1.8.1.8" evidence="3"/>
<dbReference type="EMBL" id="UOFP01000285">
    <property type="protein sequence ID" value="VAW89658.1"/>
    <property type="molecule type" value="Genomic_DNA"/>
</dbReference>
<evidence type="ECO:0000256" key="11">
    <source>
        <dbReference type="ARBA" id="ARBA00022989"/>
    </source>
</evidence>
<evidence type="ECO:0000256" key="13">
    <source>
        <dbReference type="ARBA" id="ARBA00023027"/>
    </source>
</evidence>
<evidence type="ECO:0000256" key="6">
    <source>
        <dbReference type="ARBA" id="ARBA00022475"/>
    </source>
</evidence>
<keyword evidence="5" id="KW-0813">Transport</keyword>
<evidence type="ECO:0000259" key="21">
    <source>
        <dbReference type="PROSITE" id="PS51352"/>
    </source>
</evidence>
<dbReference type="InterPro" id="IPR028250">
    <property type="entry name" value="DsbDN"/>
</dbReference>
<feature type="transmembrane region" description="Helical" evidence="20">
    <location>
        <begin position="279"/>
        <end position="301"/>
    </location>
</feature>
<keyword evidence="12 22" id="KW-0560">Oxidoreductase</keyword>
<evidence type="ECO:0000256" key="5">
    <source>
        <dbReference type="ARBA" id="ARBA00022448"/>
    </source>
</evidence>
<protein>
    <recommendedName>
        <fullName evidence="4">Thiol:disulfide interchange protein DsbD</fullName>
        <ecNumber evidence="3">1.8.1.8</ecNumber>
    </recommendedName>
    <alternativeName>
        <fullName evidence="17">Protein-disulfide reductase</fullName>
    </alternativeName>
</protein>
<evidence type="ECO:0000256" key="7">
    <source>
        <dbReference type="ARBA" id="ARBA00022519"/>
    </source>
</evidence>
<evidence type="ECO:0000256" key="18">
    <source>
        <dbReference type="ARBA" id="ARBA00047388"/>
    </source>
</evidence>
<evidence type="ECO:0000256" key="19">
    <source>
        <dbReference type="ARBA" id="ARBA00047804"/>
    </source>
</evidence>
<evidence type="ECO:0000256" key="9">
    <source>
        <dbReference type="ARBA" id="ARBA00022729"/>
    </source>
</evidence>
<dbReference type="Pfam" id="PF02683">
    <property type="entry name" value="DsbD_TM"/>
    <property type="match status" value="1"/>
</dbReference>
<feature type="transmembrane region" description="Helical" evidence="20">
    <location>
        <begin position="199"/>
        <end position="231"/>
    </location>
</feature>
<evidence type="ECO:0000313" key="22">
    <source>
        <dbReference type="EMBL" id="VAW89658.1"/>
    </source>
</evidence>
<keyword evidence="13" id="KW-0520">NAD</keyword>
<feature type="transmembrane region" description="Helical" evidence="20">
    <location>
        <begin position="358"/>
        <end position="379"/>
    </location>
</feature>
<keyword evidence="8 20" id="KW-0812">Transmembrane</keyword>
<dbReference type="InterPro" id="IPR013766">
    <property type="entry name" value="Thioredoxin_domain"/>
</dbReference>
<keyword evidence="11 20" id="KW-1133">Transmembrane helix</keyword>
<evidence type="ECO:0000256" key="2">
    <source>
        <dbReference type="ARBA" id="ARBA00007241"/>
    </source>
</evidence>
<dbReference type="GO" id="GO:0017004">
    <property type="term" value="P:cytochrome complex assembly"/>
    <property type="evidence" value="ECO:0007669"/>
    <property type="project" value="InterPro"/>
</dbReference>
<evidence type="ECO:0000256" key="8">
    <source>
        <dbReference type="ARBA" id="ARBA00022692"/>
    </source>
</evidence>
<dbReference type="SUPFAM" id="SSF52833">
    <property type="entry name" value="Thioredoxin-like"/>
    <property type="match status" value="1"/>
</dbReference>
<keyword evidence="9" id="KW-0732">Signal</keyword>
<feature type="transmembrane region" description="Helical" evidence="20">
    <location>
        <begin position="322"/>
        <end position="352"/>
    </location>
</feature>
<feature type="transmembrane region" description="Helical" evidence="20">
    <location>
        <begin position="243"/>
        <end position="267"/>
    </location>
</feature>
<evidence type="ECO:0000256" key="1">
    <source>
        <dbReference type="ARBA" id="ARBA00004429"/>
    </source>
</evidence>
<dbReference type="HAMAP" id="MF_00399">
    <property type="entry name" value="DbsD"/>
    <property type="match status" value="1"/>
</dbReference>
<proteinExistence type="inferred from homology"/>
<name>A0A3B0Z8D7_9ZZZZ</name>
<evidence type="ECO:0000256" key="3">
    <source>
        <dbReference type="ARBA" id="ARBA00012612"/>
    </source>
</evidence>
<keyword evidence="6" id="KW-1003">Cell membrane</keyword>
<dbReference type="GO" id="GO:0045454">
    <property type="term" value="P:cell redox homeostasis"/>
    <property type="evidence" value="ECO:0007669"/>
    <property type="project" value="TreeGrafter"/>
</dbReference>
<evidence type="ECO:0000256" key="14">
    <source>
        <dbReference type="ARBA" id="ARBA00023136"/>
    </source>
</evidence>
<dbReference type="PROSITE" id="PS51352">
    <property type="entry name" value="THIOREDOXIN_2"/>
    <property type="match status" value="1"/>
</dbReference>
<keyword evidence="16" id="KW-0676">Redox-active center</keyword>
<comment type="similarity">
    <text evidence="2">Belongs to the thioredoxin family. DsbD subfamily.</text>
</comment>
<dbReference type="InterPro" id="IPR003834">
    <property type="entry name" value="Cyt_c_assmbl_TM_dom"/>
</dbReference>
<evidence type="ECO:0000256" key="20">
    <source>
        <dbReference type="SAM" id="Phobius"/>
    </source>
</evidence>
<evidence type="ECO:0000256" key="4">
    <source>
        <dbReference type="ARBA" id="ARBA00013830"/>
    </source>
</evidence>
<comment type="subcellular location">
    <subcellularLocation>
        <location evidence="1">Cell inner membrane</location>
        <topology evidence="1">Multi-pass membrane protein</topology>
    </subcellularLocation>
</comment>
<keyword evidence="7" id="KW-0997">Cell inner membrane</keyword>
<keyword evidence="15" id="KW-1015">Disulfide bond</keyword>
<feature type="transmembrane region" description="Helical" evidence="20">
    <location>
        <begin position="399"/>
        <end position="417"/>
    </location>
</feature>
<dbReference type="Gene3D" id="3.40.30.10">
    <property type="entry name" value="Glutaredoxin"/>
    <property type="match status" value="1"/>
</dbReference>
<feature type="transmembrane region" description="Helical" evidence="20">
    <location>
        <begin position="423"/>
        <end position="445"/>
    </location>
</feature>